<dbReference type="EMBL" id="CP018082">
    <property type="protein sequence ID" value="APE37808.1"/>
    <property type="molecule type" value="Genomic_DNA"/>
</dbReference>
<dbReference type="Proteomes" id="UP000183810">
    <property type="component" value="Chromosome"/>
</dbReference>
<name>A0A1J0W0D5_9NOCA</name>
<protein>
    <submittedName>
        <fullName evidence="2">DUF397 domain-containing protein</fullName>
    </submittedName>
</protein>
<keyword evidence="3" id="KW-1185">Reference proteome</keyword>
<sequence length="72" mass="7573">MSFDLDDAHWFKSTRSGAGKDCVEVAFLFGGRVGVRDSKNPAGPALVFDGASWDAFTQGVDSGAFACALADR</sequence>
<dbReference type="Pfam" id="PF04149">
    <property type="entry name" value="DUF397"/>
    <property type="match status" value="1"/>
</dbReference>
<evidence type="ECO:0000313" key="2">
    <source>
        <dbReference type="EMBL" id="APE37808.1"/>
    </source>
</evidence>
<proteinExistence type="predicted"/>
<dbReference type="KEGG" id="nsl:BOX37_32105"/>
<evidence type="ECO:0000313" key="3">
    <source>
        <dbReference type="Proteomes" id="UP000183810"/>
    </source>
</evidence>
<organism evidence="2 3">
    <name type="scientific">Nocardia mangyaensis</name>
    <dbReference type="NCBI Taxonomy" id="2213200"/>
    <lineage>
        <taxon>Bacteria</taxon>
        <taxon>Bacillati</taxon>
        <taxon>Actinomycetota</taxon>
        <taxon>Actinomycetes</taxon>
        <taxon>Mycobacteriales</taxon>
        <taxon>Nocardiaceae</taxon>
        <taxon>Nocardia</taxon>
    </lineage>
</organism>
<accession>A0A1J0W0D5</accession>
<gene>
    <name evidence="2" type="ORF">BOX37_32105</name>
</gene>
<dbReference type="AlphaFoldDB" id="A0A1J0W0D5"/>
<dbReference type="InterPro" id="IPR007278">
    <property type="entry name" value="DUF397"/>
</dbReference>
<dbReference type="OrthoDB" id="4299240at2"/>
<evidence type="ECO:0000259" key="1">
    <source>
        <dbReference type="Pfam" id="PF04149"/>
    </source>
</evidence>
<reference evidence="2" key="1">
    <citation type="submission" date="2016-11" db="EMBL/GenBank/DDBJ databases">
        <authorList>
            <person name="Jaros S."/>
            <person name="Januszkiewicz K."/>
            <person name="Wedrychowicz H."/>
        </authorList>
    </citation>
    <scope>NUCLEOTIDE SEQUENCE [LARGE SCALE GENOMIC DNA]</scope>
    <source>
        <strain evidence="2">Y48</strain>
    </source>
</reference>
<feature type="domain" description="DUF397" evidence="1">
    <location>
        <begin position="8"/>
        <end position="60"/>
    </location>
</feature>
<dbReference type="RefSeq" id="WP_071930972.1">
    <property type="nucleotide sequence ID" value="NZ_CP018082.1"/>
</dbReference>